<proteinExistence type="predicted"/>
<accession>A0A8S4FF03</accession>
<evidence type="ECO:0000256" key="1">
    <source>
        <dbReference type="SAM" id="MobiDB-lite"/>
    </source>
</evidence>
<feature type="signal peptide" evidence="2">
    <location>
        <begin position="1"/>
        <end position="17"/>
    </location>
</feature>
<feature type="chain" id="PRO_5035834818" evidence="2">
    <location>
        <begin position="18"/>
        <end position="158"/>
    </location>
</feature>
<feature type="compositionally biased region" description="Low complexity" evidence="1">
    <location>
        <begin position="18"/>
        <end position="30"/>
    </location>
</feature>
<gene>
    <name evidence="3" type="ORF">PLXY2_LOCUS8555</name>
</gene>
<organism evidence="3 4">
    <name type="scientific">Plutella xylostella</name>
    <name type="common">Diamondback moth</name>
    <name type="synonym">Plutella maculipennis</name>
    <dbReference type="NCBI Taxonomy" id="51655"/>
    <lineage>
        <taxon>Eukaryota</taxon>
        <taxon>Metazoa</taxon>
        <taxon>Ecdysozoa</taxon>
        <taxon>Arthropoda</taxon>
        <taxon>Hexapoda</taxon>
        <taxon>Insecta</taxon>
        <taxon>Pterygota</taxon>
        <taxon>Neoptera</taxon>
        <taxon>Endopterygota</taxon>
        <taxon>Lepidoptera</taxon>
        <taxon>Glossata</taxon>
        <taxon>Ditrysia</taxon>
        <taxon>Yponomeutoidea</taxon>
        <taxon>Plutellidae</taxon>
        <taxon>Plutella</taxon>
    </lineage>
</organism>
<name>A0A8S4FF03_PLUXY</name>
<dbReference type="Proteomes" id="UP000653454">
    <property type="component" value="Unassembled WGS sequence"/>
</dbReference>
<evidence type="ECO:0000256" key="2">
    <source>
        <dbReference type="SAM" id="SignalP"/>
    </source>
</evidence>
<feature type="region of interest" description="Disordered" evidence="1">
    <location>
        <begin position="18"/>
        <end position="65"/>
    </location>
</feature>
<keyword evidence="2" id="KW-0732">Signal</keyword>
<dbReference type="EMBL" id="CAJHNJ030000032">
    <property type="protein sequence ID" value="CAG9126385.1"/>
    <property type="molecule type" value="Genomic_DNA"/>
</dbReference>
<evidence type="ECO:0000313" key="4">
    <source>
        <dbReference type="Proteomes" id="UP000653454"/>
    </source>
</evidence>
<comment type="caution">
    <text evidence="3">The sequence shown here is derived from an EMBL/GenBank/DDBJ whole genome shotgun (WGS) entry which is preliminary data.</text>
</comment>
<keyword evidence="4" id="KW-1185">Reference proteome</keyword>
<dbReference type="AlphaFoldDB" id="A0A8S4FF03"/>
<protein>
    <submittedName>
        <fullName evidence="3">(diamondback moth) hypothetical protein</fullName>
    </submittedName>
</protein>
<reference evidence="3" key="1">
    <citation type="submission" date="2020-11" db="EMBL/GenBank/DDBJ databases">
        <authorList>
            <person name="Whiteford S."/>
        </authorList>
    </citation>
    <scope>NUCLEOTIDE SEQUENCE</scope>
</reference>
<evidence type="ECO:0000313" key="3">
    <source>
        <dbReference type="EMBL" id="CAG9126385.1"/>
    </source>
</evidence>
<sequence length="158" mass="18157">MYRTLLLIIVSVSVSQSAPQDQISQDQADQSDSRIENLPLTIPGNSDKTIREIPDETDETTPYPEDVTETDIYEDVKTTIPDYIYKTTKAPPPKFYSKLSYFEKASEQTGALRNLVELGFRSNRRKFRSNCRCEKISNCPKLQITVPRCPEEQFMCCF</sequence>